<evidence type="ECO:0000259" key="1">
    <source>
        <dbReference type="Pfam" id="PF01796"/>
    </source>
</evidence>
<dbReference type="eggNOG" id="COG1545">
    <property type="taxonomic scope" value="Bacteria"/>
</dbReference>
<dbReference type="InterPro" id="IPR012340">
    <property type="entry name" value="NA-bd_OB-fold"/>
</dbReference>
<feature type="domain" description="ChsH2 rubredoxin-like zinc ribbon" evidence="2">
    <location>
        <begin position="16"/>
        <end position="47"/>
    </location>
</feature>
<evidence type="ECO:0000313" key="3">
    <source>
        <dbReference type="EMBL" id="GAB89562.1"/>
    </source>
</evidence>
<reference evidence="3 4" key="1">
    <citation type="submission" date="2012-08" db="EMBL/GenBank/DDBJ databases">
        <title>Whole genome shotgun sequence of Gordonia rhizosphera NBRC 16068.</title>
        <authorList>
            <person name="Takarada H."/>
            <person name="Isaki S."/>
            <person name="Hosoyama A."/>
            <person name="Tsuchikane K."/>
            <person name="Katsumata H."/>
            <person name="Baba S."/>
            <person name="Ohji S."/>
            <person name="Yamazaki S."/>
            <person name="Fujita N."/>
        </authorList>
    </citation>
    <scope>NUCLEOTIDE SEQUENCE [LARGE SCALE GENOMIC DNA]</scope>
    <source>
        <strain evidence="3 4">NBRC 16068</strain>
    </source>
</reference>
<dbReference type="Pfam" id="PF12172">
    <property type="entry name" value="zf-ChsH2"/>
    <property type="match status" value="1"/>
</dbReference>
<dbReference type="SUPFAM" id="SSF50249">
    <property type="entry name" value="Nucleic acid-binding proteins"/>
    <property type="match status" value="1"/>
</dbReference>
<dbReference type="AlphaFoldDB" id="K6WBI6"/>
<dbReference type="Proteomes" id="UP000008363">
    <property type="component" value="Unassembled WGS sequence"/>
</dbReference>
<evidence type="ECO:0008006" key="5">
    <source>
        <dbReference type="Google" id="ProtNLM"/>
    </source>
</evidence>
<keyword evidence="4" id="KW-1185">Reference proteome</keyword>
<dbReference type="Pfam" id="PF01796">
    <property type="entry name" value="OB_ChsH2_C"/>
    <property type="match status" value="1"/>
</dbReference>
<dbReference type="EMBL" id="BAHC01000065">
    <property type="protein sequence ID" value="GAB89562.1"/>
    <property type="molecule type" value="Genomic_DNA"/>
</dbReference>
<name>K6WBI6_9ACTN</name>
<evidence type="ECO:0000259" key="2">
    <source>
        <dbReference type="Pfam" id="PF12172"/>
    </source>
</evidence>
<sequence>MPVGSQIPIAEGLFTWPASDPALIGAQCRNCEAVAFPSRETCPRCGAISMHRNELPREGNLWTWTSQGFRPKEPFCGDLLGTGAQPWFVGLVELGGRIRIESILHNVAEQELAIGMPLKLTVIPFRTSDSGDTVITFAFEPAPHITTSDSTEAAHV</sequence>
<dbReference type="PANTHER" id="PTHR34075">
    <property type="entry name" value="BLR3430 PROTEIN"/>
    <property type="match status" value="1"/>
</dbReference>
<accession>K6WBI6</accession>
<evidence type="ECO:0000313" key="4">
    <source>
        <dbReference type="Proteomes" id="UP000008363"/>
    </source>
</evidence>
<feature type="domain" description="ChsH2 C-terminal OB-fold" evidence="1">
    <location>
        <begin position="54"/>
        <end position="121"/>
    </location>
</feature>
<organism evidence="3 4">
    <name type="scientific">Gordonia rhizosphera NBRC 16068</name>
    <dbReference type="NCBI Taxonomy" id="1108045"/>
    <lineage>
        <taxon>Bacteria</taxon>
        <taxon>Bacillati</taxon>
        <taxon>Actinomycetota</taxon>
        <taxon>Actinomycetes</taxon>
        <taxon>Mycobacteriales</taxon>
        <taxon>Gordoniaceae</taxon>
        <taxon>Gordonia</taxon>
    </lineage>
</organism>
<dbReference type="Gene3D" id="6.10.30.10">
    <property type="match status" value="1"/>
</dbReference>
<protein>
    <recommendedName>
        <fullName evidence="5">DUF35 domain-containing protein</fullName>
    </recommendedName>
</protein>
<dbReference type="STRING" id="1108045.GORHZ_065_00270"/>
<proteinExistence type="predicted"/>
<dbReference type="InterPro" id="IPR022002">
    <property type="entry name" value="ChsH2_Znr"/>
</dbReference>
<comment type="caution">
    <text evidence="3">The sequence shown here is derived from an EMBL/GenBank/DDBJ whole genome shotgun (WGS) entry which is preliminary data.</text>
</comment>
<dbReference type="PANTHER" id="PTHR34075:SF5">
    <property type="entry name" value="BLR3430 PROTEIN"/>
    <property type="match status" value="1"/>
</dbReference>
<dbReference type="InterPro" id="IPR052513">
    <property type="entry name" value="Thioester_dehydratase-like"/>
</dbReference>
<gene>
    <name evidence="3" type="ORF">GORHZ_065_00270</name>
</gene>
<dbReference type="OrthoDB" id="4714412at2"/>
<dbReference type="InterPro" id="IPR002878">
    <property type="entry name" value="ChsH2_C"/>
</dbReference>